<dbReference type="EMBL" id="LSRE01000008">
    <property type="protein sequence ID" value="KXP00007.1"/>
    <property type="molecule type" value="Genomic_DNA"/>
</dbReference>
<evidence type="ECO:0000313" key="6">
    <source>
        <dbReference type="Proteomes" id="UP000070409"/>
    </source>
</evidence>
<protein>
    <recommendedName>
        <fullName evidence="7">Mce-associated membrane protein</fullName>
    </recommendedName>
</protein>
<comment type="caution">
    <text evidence="4">The sequence shown here is derived from an EMBL/GenBank/DDBJ whole genome shotgun (WGS) entry which is preliminary data.</text>
</comment>
<evidence type="ECO:0000256" key="1">
    <source>
        <dbReference type="SAM" id="MobiDB-lite"/>
    </source>
</evidence>
<dbReference type="Proteomes" id="UP000070409">
    <property type="component" value="Unassembled WGS sequence"/>
</dbReference>
<organism evidence="4 5">
    <name type="scientific">Tsukamurella pseudospumae</name>
    <dbReference type="NCBI Taxonomy" id="239498"/>
    <lineage>
        <taxon>Bacteria</taxon>
        <taxon>Bacillati</taxon>
        <taxon>Actinomycetota</taxon>
        <taxon>Actinomycetes</taxon>
        <taxon>Mycobacteriales</taxon>
        <taxon>Tsukamurellaceae</taxon>
        <taxon>Tsukamurella</taxon>
    </lineage>
</organism>
<name>A0A138AIT7_9ACTN</name>
<keyword evidence="2" id="KW-1133">Transmembrane helix</keyword>
<feature type="region of interest" description="Disordered" evidence="1">
    <location>
        <begin position="1"/>
        <end position="46"/>
    </location>
</feature>
<accession>A0A138AIT7</accession>
<evidence type="ECO:0000313" key="5">
    <source>
        <dbReference type="Proteomes" id="UP000070258"/>
    </source>
</evidence>
<reference evidence="3 6" key="3">
    <citation type="submission" date="2016-02" db="EMBL/GenBank/DDBJ databases">
        <authorList>
            <person name="Teng J.L."/>
            <person name="Tang Y."/>
            <person name="Huang Y."/>
            <person name="Guo F."/>
            <person name="Wei W."/>
            <person name="Chen J.H."/>
            <person name="Wong S.Y."/>
            <person name="Lau S.K."/>
            <person name="Woo P.C."/>
        </authorList>
    </citation>
    <scope>NUCLEOTIDE SEQUENCE [LARGE SCALE GENOMIC DNA]</scope>
    <source>
        <strain evidence="3 6">JCM 13375</strain>
    </source>
</reference>
<reference evidence="4" key="1">
    <citation type="submission" date="2016-02" db="EMBL/GenBank/DDBJ databases">
        <authorList>
            <person name="Teng J.L."/>
            <person name="Yang Y."/>
            <person name="Huang Y."/>
            <person name="Guo F."/>
            <person name="Wei W."/>
            <person name="Chen J.H."/>
            <person name="Wong S.Y."/>
            <person name="Lau S.K."/>
            <person name="Woo P.C."/>
        </authorList>
    </citation>
    <scope>NUCLEOTIDE SEQUENCE</scope>
    <source>
        <strain evidence="4">JCM 15929</strain>
    </source>
</reference>
<sequence length="230" mass="24292">MAATKSDPDGVLDDGLTGADEVDEPTAPVTPKLTKKAAEQVASAEPEKQRGIVVTPLMLGLAAVVVVLAVAATAFGFLWLSASSDRDDARGQLASITHTEDRNARAKDVAVKYAIGAATVDYQNLDPWRTALVANTTPELANTLKTASTDLEQVYVPLQWQSTATPLGTIVVSDKDDIMVVNVFVNVVTKSTQRPQGIPSVTTYALTIDTKQNWVISDVSSIDGALGGKK</sequence>
<proteinExistence type="predicted"/>
<evidence type="ECO:0000313" key="4">
    <source>
        <dbReference type="EMBL" id="KXP10267.1"/>
    </source>
</evidence>
<dbReference type="EMBL" id="LSRF01000033">
    <property type="protein sequence ID" value="KXP10267.1"/>
    <property type="molecule type" value="Genomic_DNA"/>
</dbReference>
<evidence type="ECO:0008006" key="7">
    <source>
        <dbReference type="Google" id="ProtNLM"/>
    </source>
</evidence>
<feature type="transmembrane region" description="Helical" evidence="2">
    <location>
        <begin position="57"/>
        <end position="80"/>
    </location>
</feature>
<dbReference type="RefSeq" id="WP_068571302.1">
    <property type="nucleotide sequence ID" value="NZ_LSRE01000008.1"/>
</dbReference>
<evidence type="ECO:0000256" key="2">
    <source>
        <dbReference type="SAM" id="Phobius"/>
    </source>
</evidence>
<dbReference type="AlphaFoldDB" id="A0A138AIT7"/>
<reference evidence="5" key="2">
    <citation type="submission" date="2016-02" db="EMBL/GenBank/DDBJ databases">
        <authorList>
            <person name="Wen L."/>
            <person name="He K."/>
            <person name="Yang H."/>
        </authorList>
    </citation>
    <scope>NUCLEOTIDE SEQUENCE [LARGE SCALE GENOMIC DNA]</scope>
    <source>
        <strain evidence="5">JCM 15929</strain>
    </source>
</reference>
<keyword evidence="2" id="KW-0812">Transmembrane</keyword>
<keyword evidence="6" id="KW-1185">Reference proteome</keyword>
<gene>
    <name evidence="4" type="ORF">AXK60_07300</name>
    <name evidence="3" type="ORF">AXK61_15475</name>
</gene>
<dbReference type="OrthoDB" id="4381663at2"/>
<evidence type="ECO:0000313" key="3">
    <source>
        <dbReference type="EMBL" id="KXP00007.1"/>
    </source>
</evidence>
<dbReference type="Proteomes" id="UP000070258">
    <property type="component" value="Unassembled WGS sequence"/>
</dbReference>
<keyword evidence="2" id="KW-0472">Membrane</keyword>